<dbReference type="InterPro" id="IPR048928">
    <property type="entry name" value="AvrRps4"/>
</dbReference>
<comment type="caution">
    <text evidence="3">The sequence shown here is derived from an EMBL/GenBank/DDBJ whole genome shotgun (WGS) entry which is preliminary data.</text>
</comment>
<feature type="compositionally biased region" description="Low complexity" evidence="2">
    <location>
        <begin position="1"/>
        <end position="16"/>
    </location>
</feature>
<keyword evidence="1" id="KW-0175">Coiled coil</keyword>
<dbReference type="RefSeq" id="WP_044423439.1">
    <property type="nucleotide sequence ID" value="NZ_JYHK01000160.1"/>
</dbReference>
<proteinExistence type="predicted"/>
<dbReference type="PATRIC" id="fig|251703.9.peg.1344"/>
<dbReference type="AlphaFoldDB" id="A0A0N8TFX9"/>
<evidence type="ECO:0000313" key="3">
    <source>
        <dbReference type="EMBL" id="KPZ20441.1"/>
    </source>
</evidence>
<name>A0A0N8TFX9_9PSED</name>
<dbReference type="Gene3D" id="1.20.58.90">
    <property type="match status" value="1"/>
</dbReference>
<organism evidence="3 4">
    <name type="scientific">Pseudomonas syringae pv. viburni</name>
    <dbReference type="NCBI Taxonomy" id="251703"/>
    <lineage>
        <taxon>Bacteria</taxon>
        <taxon>Pseudomonadati</taxon>
        <taxon>Pseudomonadota</taxon>
        <taxon>Gammaproteobacteria</taxon>
        <taxon>Pseudomonadales</taxon>
        <taxon>Pseudomonadaceae</taxon>
        <taxon>Pseudomonas</taxon>
    </lineage>
</organism>
<dbReference type="Proteomes" id="UP000050317">
    <property type="component" value="Unassembled WGS sequence"/>
</dbReference>
<feature type="region of interest" description="Disordered" evidence="2">
    <location>
        <begin position="1"/>
        <end position="52"/>
    </location>
</feature>
<evidence type="ECO:0000313" key="4">
    <source>
        <dbReference type="Proteomes" id="UP000050317"/>
    </source>
</evidence>
<evidence type="ECO:0000256" key="1">
    <source>
        <dbReference type="SAM" id="Coils"/>
    </source>
</evidence>
<gene>
    <name evidence="3" type="ORF">ALO40_200156</name>
</gene>
<dbReference type="EMBL" id="LJRR01000104">
    <property type="protein sequence ID" value="KPZ20441.1"/>
    <property type="molecule type" value="Genomic_DNA"/>
</dbReference>
<feature type="coiled-coil region" evidence="1">
    <location>
        <begin position="162"/>
        <end position="215"/>
    </location>
</feature>
<evidence type="ECO:0000256" key="2">
    <source>
        <dbReference type="SAM" id="MobiDB-lite"/>
    </source>
</evidence>
<dbReference type="NCBIfam" id="NF041353">
    <property type="entry name" value="XopO"/>
    <property type="match status" value="1"/>
</dbReference>
<protein>
    <submittedName>
        <fullName evidence="3">RepA</fullName>
    </submittedName>
</protein>
<sequence length="221" mass="23976">MNRISTSSVNSSFSYSAPAEEAQNRVSSAPTNSSPPGTTTAVAQASEGQKKPGAVLSMQAQRLRQLCESSSYQYRQNALLAKSFDAQRLDINTQAGPSNSPHLNALNKLQQRDFKPAAGGLEIPFTPKSLLGGGKRVYQIGSSSREVQVCPRGAGAALRQEIEDKQFMVNNLTDELQDAIDEANPAEIANTSQQLRQARSDLAVLQRRFAVLGNEDRRINQ</sequence>
<reference evidence="3 4" key="1">
    <citation type="submission" date="2015-09" db="EMBL/GenBank/DDBJ databases">
        <title>Genome announcement of multiple Pseudomonas syringae strains.</title>
        <authorList>
            <person name="Thakur S."/>
            <person name="Wang P.W."/>
            <person name="Gong Y."/>
            <person name="Weir B.S."/>
            <person name="Guttman D.S."/>
        </authorList>
    </citation>
    <scope>NUCLEOTIDE SEQUENCE [LARGE SCALE GENOMIC DNA]</scope>
    <source>
        <strain evidence="3 4">ICMP3963</strain>
    </source>
</reference>
<accession>A0A0N8TFX9</accession>
<feature type="compositionally biased region" description="Polar residues" evidence="2">
    <location>
        <begin position="24"/>
        <end position="47"/>
    </location>
</feature>
<dbReference type="InterPro" id="IPR048927">
    <property type="entry name" value="AvrRps4-like_C"/>
</dbReference>
<dbReference type="CDD" id="cd21837">
    <property type="entry name" value="AvrRps4-like"/>
    <property type="match status" value="1"/>
</dbReference>